<feature type="domain" description="Disease resistance R13L4/SHOC-2-like LRR" evidence="4">
    <location>
        <begin position="168"/>
        <end position="460"/>
    </location>
</feature>
<name>A0A2K2CLL3_BRADI</name>
<dbReference type="SUPFAM" id="SSF52058">
    <property type="entry name" value="L domain-like"/>
    <property type="match status" value="1"/>
</dbReference>
<dbReference type="EnsemblPlants" id="PNT62920">
    <property type="protein sequence ID" value="PNT62920"/>
    <property type="gene ID" value="BRADI_4g09512v3"/>
</dbReference>
<organism evidence="5">
    <name type="scientific">Brachypodium distachyon</name>
    <name type="common">Purple false brome</name>
    <name type="synonym">Trachynia distachya</name>
    <dbReference type="NCBI Taxonomy" id="15368"/>
    <lineage>
        <taxon>Eukaryota</taxon>
        <taxon>Viridiplantae</taxon>
        <taxon>Streptophyta</taxon>
        <taxon>Embryophyta</taxon>
        <taxon>Tracheophyta</taxon>
        <taxon>Spermatophyta</taxon>
        <taxon>Magnoliopsida</taxon>
        <taxon>Liliopsida</taxon>
        <taxon>Poales</taxon>
        <taxon>Poaceae</taxon>
        <taxon>BOP clade</taxon>
        <taxon>Pooideae</taxon>
        <taxon>Stipodae</taxon>
        <taxon>Brachypodieae</taxon>
        <taxon>Brachypodium</taxon>
    </lineage>
</organism>
<dbReference type="GO" id="GO:0002758">
    <property type="term" value="P:innate immune response-activating signaling pathway"/>
    <property type="evidence" value="ECO:0007669"/>
    <property type="project" value="UniProtKB-ARBA"/>
</dbReference>
<reference evidence="6" key="3">
    <citation type="submission" date="2018-08" db="UniProtKB">
        <authorList>
            <consortium name="EnsemblPlants"/>
        </authorList>
    </citation>
    <scope>IDENTIFICATION</scope>
    <source>
        <strain evidence="6">cv. Bd21</strain>
    </source>
</reference>
<dbReference type="AlphaFoldDB" id="A0A2K2CLL3"/>
<evidence type="ECO:0000259" key="4">
    <source>
        <dbReference type="Pfam" id="PF23598"/>
    </source>
</evidence>
<dbReference type="PANTHER" id="PTHR47186">
    <property type="entry name" value="LEUCINE-RICH REPEAT-CONTAINING PROTEIN 57"/>
    <property type="match status" value="1"/>
</dbReference>
<evidence type="ECO:0000259" key="3">
    <source>
        <dbReference type="Pfam" id="PF23559"/>
    </source>
</evidence>
<dbReference type="EMBL" id="CM000883">
    <property type="protein sequence ID" value="PNT62920.1"/>
    <property type="molecule type" value="Genomic_DNA"/>
</dbReference>
<reference evidence="5" key="2">
    <citation type="submission" date="2017-06" db="EMBL/GenBank/DDBJ databases">
        <title>WGS assembly of Brachypodium distachyon.</title>
        <authorList>
            <consortium name="The International Brachypodium Initiative"/>
            <person name="Lucas S."/>
            <person name="Harmon-Smith M."/>
            <person name="Lail K."/>
            <person name="Tice H."/>
            <person name="Grimwood J."/>
            <person name="Bruce D."/>
            <person name="Barry K."/>
            <person name="Shu S."/>
            <person name="Lindquist E."/>
            <person name="Wang M."/>
            <person name="Pitluck S."/>
            <person name="Vogel J.P."/>
            <person name="Garvin D.F."/>
            <person name="Mockler T.C."/>
            <person name="Schmutz J."/>
            <person name="Rokhsar D."/>
            <person name="Bevan M.W."/>
        </authorList>
    </citation>
    <scope>NUCLEOTIDE SEQUENCE</scope>
    <source>
        <strain evidence="5">Bd21</strain>
    </source>
</reference>
<dbReference type="InterPro" id="IPR032675">
    <property type="entry name" value="LRR_dom_sf"/>
</dbReference>
<dbReference type="PANTHER" id="PTHR47186:SF49">
    <property type="entry name" value="NB-ARC DOMAIN-CONTAINING PROTEIN"/>
    <property type="match status" value="1"/>
</dbReference>
<evidence type="ECO:0000313" key="5">
    <source>
        <dbReference type="EMBL" id="PNT62920.1"/>
    </source>
</evidence>
<evidence type="ECO:0000256" key="2">
    <source>
        <dbReference type="ARBA" id="ARBA00022821"/>
    </source>
</evidence>
<sequence>EAVYLSYEDMPPDLKQCFLYYSLLPKSITLFNDLHVIGMWISEGFIHGNSGDLEESGQKYYKELISRNLIELGNLNYGQNYCSMHDIVRSFGHHMVKNEALIAHTGEIDILNKLNSKKFHRLSIETDEVQSGDFDWKSLQEQQSMRTLISNVEIKMEPGDSLVTSSSLRTLFIKGAGVALVESLHQLQHLRYLNLRNVGISAFPENIGKMKFLQYLDTNACKNLVHLPDSIVKLGQLRYLNLPNKLTMIPRGFHGLRNMRILGGFPALMDGDWCSLDELGPLSLLRFLRLVQLENASSAANAKISEKKHLINLLLYCTPRPEQNEDGQQRIEKVFNELCPPSSVENIDIYWYFGQKLPSWMMSTATVPLNNLKSLLLFDLVCCTQLPDGLCHLPCLQVLKVNRAPCIKRVGTEFLRPSQPAAASFPMLNKMVLKGMVEWDEWEWEEKVQAMPRLEELLLENCKPGRVPPGLASNARALRKLSIEDVKQLSCLENFPFVVELTVYRCPDMERITDLPKVQKLTINYCSKLKSMKDVPALQRLSLENDETETVPGYLRDVNPRHLELRCGLTLLTTIAAGKSGPEFAKFSHIERVKCKGISVWGGSSDWYVSYTREPYSLDTNANSSFLSGGKTCFSF</sequence>
<evidence type="ECO:0008006" key="8">
    <source>
        <dbReference type="Google" id="ProtNLM"/>
    </source>
</evidence>
<feature type="non-terminal residue" evidence="5">
    <location>
        <position position="636"/>
    </location>
</feature>
<dbReference type="InterPro" id="IPR036388">
    <property type="entry name" value="WH-like_DNA-bd_sf"/>
</dbReference>
<dbReference type="Gene3D" id="3.80.10.10">
    <property type="entry name" value="Ribonuclease Inhibitor"/>
    <property type="match status" value="2"/>
</dbReference>
<gene>
    <name evidence="5" type="ORF">BRADI_4g09512v3</name>
</gene>
<keyword evidence="7" id="KW-1185">Reference proteome</keyword>
<feature type="domain" description="Disease resistance protein winged helix" evidence="3">
    <location>
        <begin position="31"/>
        <end position="89"/>
    </location>
</feature>
<dbReference type="InterPro" id="IPR055414">
    <property type="entry name" value="LRR_R13L4/SHOC2-like"/>
</dbReference>
<dbReference type="OrthoDB" id="762143at2759"/>
<dbReference type="GO" id="GO:0098542">
    <property type="term" value="P:defense response to other organism"/>
    <property type="evidence" value="ECO:0000318"/>
    <property type="project" value="GO_Central"/>
</dbReference>
<keyword evidence="2" id="KW-0611">Plant defense</keyword>
<protein>
    <recommendedName>
        <fullName evidence="8">NB-ARC domain-containing protein</fullName>
    </recommendedName>
</protein>
<reference evidence="5 6" key="1">
    <citation type="journal article" date="2010" name="Nature">
        <title>Genome sequencing and analysis of the model grass Brachypodium distachyon.</title>
        <authorList>
            <consortium name="International Brachypodium Initiative"/>
        </authorList>
    </citation>
    <scope>NUCLEOTIDE SEQUENCE [LARGE SCALE GENOMIC DNA]</scope>
    <source>
        <strain evidence="5 6">Bd21</strain>
    </source>
</reference>
<dbReference type="Pfam" id="PF23559">
    <property type="entry name" value="WHD_DRP"/>
    <property type="match status" value="1"/>
</dbReference>
<dbReference type="GO" id="GO:0042742">
    <property type="term" value="P:defense response to bacterium"/>
    <property type="evidence" value="ECO:0007669"/>
    <property type="project" value="UniProtKB-ARBA"/>
</dbReference>
<evidence type="ECO:0000313" key="7">
    <source>
        <dbReference type="Proteomes" id="UP000008810"/>
    </source>
</evidence>
<dbReference type="FunFam" id="1.10.10.10:FF:000322">
    <property type="entry name" value="Probable disease resistance protein At1g63360"/>
    <property type="match status" value="1"/>
</dbReference>
<evidence type="ECO:0000313" key="6">
    <source>
        <dbReference type="EnsemblPlants" id="PNT62920"/>
    </source>
</evidence>
<keyword evidence="1" id="KW-0677">Repeat</keyword>
<dbReference type="InterPro" id="IPR058922">
    <property type="entry name" value="WHD_DRP"/>
</dbReference>
<proteinExistence type="predicted"/>
<dbReference type="STRING" id="15368.A0A2K2CLL3"/>
<evidence type="ECO:0000256" key="1">
    <source>
        <dbReference type="ARBA" id="ARBA00022737"/>
    </source>
</evidence>
<dbReference type="InParanoid" id="A0A2K2CLL3"/>
<dbReference type="Gene3D" id="1.10.10.10">
    <property type="entry name" value="Winged helix-like DNA-binding domain superfamily/Winged helix DNA-binding domain"/>
    <property type="match status" value="1"/>
</dbReference>
<dbReference type="Gramene" id="PNT62920">
    <property type="protein sequence ID" value="PNT62920"/>
    <property type="gene ID" value="BRADI_4g09512v3"/>
</dbReference>
<accession>A0A2K2CLL3</accession>
<dbReference type="Pfam" id="PF23598">
    <property type="entry name" value="LRR_14"/>
    <property type="match status" value="1"/>
</dbReference>
<feature type="non-terminal residue" evidence="5">
    <location>
        <position position="1"/>
    </location>
</feature>
<dbReference type="Proteomes" id="UP000008810">
    <property type="component" value="Chromosome 4"/>
</dbReference>
<dbReference type="GO" id="GO:0009626">
    <property type="term" value="P:plant-type hypersensitive response"/>
    <property type="evidence" value="ECO:0007669"/>
    <property type="project" value="UniProtKB-ARBA"/>
</dbReference>